<keyword evidence="10" id="KW-1185">Reference proteome</keyword>
<feature type="domain" description="Major facilitator superfamily (MFS) profile" evidence="8">
    <location>
        <begin position="217"/>
        <end position="412"/>
    </location>
</feature>
<dbReference type="Gene3D" id="1.20.1250.20">
    <property type="entry name" value="MFS general substrate transporter like domains"/>
    <property type="match status" value="1"/>
</dbReference>
<feature type="transmembrane region" description="Helical" evidence="7">
    <location>
        <begin position="373"/>
        <end position="392"/>
    </location>
</feature>
<evidence type="ECO:0000259" key="8">
    <source>
        <dbReference type="PROSITE" id="PS50850"/>
    </source>
</evidence>
<evidence type="ECO:0000313" key="9">
    <source>
        <dbReference type="EMBL" id="TMR10278.1"/>
    </source>
</evidence>
<keyword evidence="5 7" id="KW-1133">Transmembrane helix</keyword>
<dbReference type="PANTHER" id="PTHR23513:SF6">
    <property type="entry name" value="MAJOR FACILITATOR SUPERFAMILY ASSOCIATED DOMAIN-CONTAINING PROTEIN"/>
    <property type="match status" value="1"/>
</dbReference>
<dbReference type="PANTHER" id="PTHR23513">
    <property type="entry name" value="INTEGRAL MEMBRANE EFFLUX PROTEIN-RELATED"/>
    <property type="match status" value="1"/>
</dbReference>
<dbReference type="GO" id="GO:0005886">
    <property type="term" value="C:plasma membrane"/>
    <property type="evidence" value="ECO:0007669"/>
    <property type="project" value="UniProtKB-SubCell"/>
</dbReference>
<comment type="subcellular location">
    <subcellularLocation>
        <location evidence="1">Cell membrane</location>
        <topology evidence="1">Multi-pass membrane protein</topology>
    </subcellularLocation>
</comment>
<keyword evidence="4 7" id="KW-0812">Transmembrane</keyword>
<dbReference type="InterPro" id="IPR020846">
    <property type="entry name" value="MFS_dom"/>
</dbReference>
<evidence type="ECO:0000256" key="1">
    <source>
        <dbReference type="ARBA" id="ARBA00004651"/>
    </source>
</evidence>
<evidence type="ECO:0000256" key="3">
    <source>
        <dbReference type="ARBA" id="ARBA00022475"/>
    </source>
</evidence>
<feature type="transmembrane region" description="Helical" evidence="7">
    <location>
        <begin position="346"/>
        <end position="367"/>
    </location>
</feature>
<protein>
    <submittedName>
        <fullName evidence="9">MFS transporter</fullName>
    </submittedName>
</protein>
<dbReference type="PROSITE" id="PS50850">
    <property type="entry name" value="MFS"/>
    <property type="match status" value="1"/>
</dbReference>
<dbReference type="RefSeq" id="WP_138698822.1">
    <property type="nucleotide sequence ID" value="NZ_JBHSAZ010000002.1"/>
</dbReference>
<accession>A0A5S4F309</accession>
<dbReference type="GO" id="GO:0022857">
    <property type="term" value="F:transmembrane transporter activity"/>
    <property type="evidence" value="ECO:0007669"/>
    <property type="project" value="InterPro"/>
</dbReference>
<dbReference type="OrthoDB" id="3661340at2"/>
<feature type="transmembrane region" description="Helical" evidence="7">
    <location>
        <begin position="51"/>
        <end position="71"/>
    </location>
</feature>
<organism evidence="9 10">
    <name type="scientific">Nonomuraea zeae</name>
    <dbReference type="NCBI Taxonomy" id="1642303"/>
    <lineage>
        <taxon>Bacteria</taxon>
        <taxon>Bacillati</taxon>
        <taxon>Actinomycetota</taxon>
        <taxon>Actinomycetes</taxon>
        <taxon>Streptosporangiales</taxon>
        <taxon>Streptosporangiaceae</taxon>
        <taxon>Nonomuraea</taxon>
    </lineage>
</organism>
<dbReference type="EMBL" id="VCKX01000534">
    <property type="protein sequence ID" value="TMR10278.1"/>
    <property type="molecule type" value="Genomic_DNA"/>
</dbReference>
<dbReference type="CDD" id="cd06173">
    <property type="entry name" value="MFS_MefA_like"/>
    <property type="match status" value="1"/>
</dbReference>
<dbReference type="AlphaFoldDB" id="A0A5S4F309"/>
<sequence length="412" mass="42656">MPAYLSLLRTRRDFRRLWLGASVSVMGDSMTFIALSWLVLAEPDGTAKLGLLALCYTAPVLIGGLVAGPLLDRFDKRAALIADSVLRGLAVASIPLAAVAGGVPSWLPFLVAGVYGLLKMVPMAAVPAAIPDLVAPEERDAANALESVSYSLSGIIGFTLAAPLLGAVGPATLLAVDAATYACFALAVTLIRHPLRPHEKPRPSSPAASRPVFRDKVLIGTTLAFMAFNIAEGALTMVVAPWLAKEQLPGDGATLSLLMAALSAGELLGGFAAGAWRPRIGRLVAIAVVELVAAAGFLAVLGSPHLLPVAAGFLLVGAFSAPMTVWAQSLRMERIPPSQRGRVFGVFRTMMQATPPIGAALVTPLLVAGNLTGAVILMTALAAVPAFALLLLRESPVSEQTPQTAPQPVGDH</sequence>
<feature type="transmembrane region" description="Helical" evidence="7">
    <location>
        <begin position="283"/>
        <end position="301"/>
    </location>
</feature>
<dbReference type="Pfam" id="PF05977">
    <property type="entry name" value="MFS_3"/>
    <property type="match status" value="1"/>
</dbReference>
<feature type="transmembrane region" description="Helical" evidence="7">
    <location>
        <begin position="78"/>
        <end position="100"/>
    </location>
</feature>
<feature type="transmembrane region" description="Helical" evidence="7">
    <location>
        <begin position="255"/>
        <end position="276"/>
    </location>
</feature>
<name>A0A5S4F309_9ACTN</name>
<proteinExistence type="predicted"/>
<dbReference type="Proteomes" id="UP000306628">
    <property type="component" value="Unassembled WGS sequence"/>
</dbReference>
<evidence type="ECO:0000256" key="7">
    <source>
        <dbReference type="SAM" id="Phobius"/>
    </source>
</evidence>
<feature type="transmembrane region" description="Helical" evidence="7">
    <location>
        <begin position="147"/>
        <end position="165"/>
    </location>
</feature>
<dbReference type="InterPro" id="IPR036259">
    <property type="entry name" value="MFS_trans_sf"/>
</dbReference>
<comment type="caution">
    <text evidence="9">The sequence shown here is derived from an EMBL/GenBank/DDBJ whole genome shotgun (WGS) entry which is preliminary data.</text>
</comment>
<gene>
    <name evidence="9" type="ORF">ETD85_60630</name>
</gene>
<feature type="transmembrane region" description="Helical" evidence="7">
    <location>
        <begin position="217"/>
        <end position="243"/>
    </location>
</feature>
<keyword evidence="2" id="KW-0813">Transport</keyword>
<evidence type="ECO:0000256" key="2">
    <source>
        <dbReference type="ARBA" id="ARBA00022448"/>
    </source>
</evidence>
<evidence type="ECO:0000313" key="10">
    <source>
        <dbReference type="Proteomes" id="UP000306628"/>
    </source>
</evidence>
<evidence type="ECO:0000256" key="4">
    <source>
        <dbReference type="ARBA" id="ARBA00022692"/>
    </source>
</evidence>
<dbReference type="InterPro" id="IPR010290">
    <property type="entry name" value="TM_effector"/>
</dbReference>
<dbReference type="SUPFAM" id="SSF103473">
    <property type="entry name" value="MFS general substrate transporter"/>
    <property type="match status" value="1"/>
</dbReference>
<keyword evidence="3" id="KW-1003">Cell membrane</keyword>
<evidence type="ECO:0000256" key="5">
    <source>
        <dbReference type="ARBA" id="ARBA00022989"/>
    </source>
</evidence>
<reference evidence="9 10" key="1">
    <citation type="submission" date="2019-05" db="EMBL/GenBank/DDBJ databases">
        <title>Draft genome sequence of Nonomuraea zeae DSM 100528.</title>
        <authorList>
            <person name="Saricaoglu S."/>
            <person name="Isik K."/>
        </authorList>
    </citation>
    <scope>NUCLEOTIDE SEQUENCE [LARGE SCALE GENOMIC DNA]</scope>
    <source>
        <strain evidence="9 10">DSM 100528</strain>
    </source>
</reference>
<keyword evidence="6 7" id="KW-0472">Membrane</keyword>
<feature type="transmembrane region" description="Helical" evidence="7">
    <location>
        <begin position="307"/>
        <end position="326"/>
    </location>
</feature>
<feature type="transmembrane region" description="Helical" evidence="7">
    <location>
        <begin position="17"/>
        <end position="39"/>
    </location>
</feature>
<evidence type="ECO:0000256" key="6">
    <source>
        <dbReference type="ARBA" id="ARBA00023136"/>
    </source>
</evidence>